<protein>
    <submittedName>
        <fullName evidence="4">EGF-like domain-containing protein</fullName>
    </submittedName>
</protein>
<evidence type="ECO:0000256" key="1">
    <source>
        <dbReference type="PROSITE-ProRule" id="PRU00076"/>
    </source>
</evidence>
<dbReference type="EMBL" id="BPLR01014251">
    <property type="protein sequence ID" value="GIY67506.1"/>
    <property type="molecule type" value="Genomic_DNA"/>
</dbReference>
<organism evidence="4 5">
    <name type="scientific">Caerostris extrusa</name>
    <name type="common">Bark spider</name>
    <name type="synonym">Caerostris bankana</name>
    <dbReference type="NCBI Taxonomy" id="172846"/>
    <lineage>
        <taxon>Eukaryota</taxon>
        <taxon>Metazoa</taxon>
        <taxon>Ecdysozoa</taxon>
        <taxon>Arthropoda</taxon>
        <taxon>Chelicerata</taxon>
        <taxon>Arachnida</taxon>
        <taxon>Araneae</taxon>
        <taxon>Araneomorphae</taxon>
        <taxon>Entelegynae</taxon>
        <taxon>Araneoidea</taxon>
        <taxon>Araneidae</taxon>
        <taxon>Caerostris</taxon>
    </lineage>
</organism>
<evidence type="ECO:0000313" key="5">
    <source>
        <dbReference type="Proteomes" id="UP001054945"/>
    </source>
</evidence>
<reference evidence="4 5" key="1">
    <citation type="submission" date="2021-06" db="EMBL/GenBank/DDBJ databases">
        <title>Caerostris extrusa draft genome.</title>
        <authorList>
            <person name="Kono N."/>
            <person name="Arakawa K."/>
        </authorList>
    </citation>
    <scope>NUCLEOTIDE SEQUENCE [LARGE SCALE GENOMIC DNA]</scope>
</reference>
<accession>A0AAV4VAX1</accession>
<dbReference type="InterPro" id="IPR000742">
    <property type="entry name" value="EGF"/>
</dbReference>
<keyword evidence="2" id="KW-0732">Signal</keyword>
<comment type="caution">
    <text evidence="4">The sequence shown here is derived from an EMBL/GenBank/DDBJ whole genome shotgun (WGS) entry which is preliminary data.</text>
</comment>
<sequence length="298" mass="34029">CDCGKYFFTLAMWIQWIANLPMPLGYVQMNGYCYAATTISMVTTEEPRTVTPTTTLKICECGKYSHSCYLDTMDRKLCLCHFGYVQINGYCYATTTTSMVTTEEPSTTAPTTTLRVCECGKYSHSCYLDTMDRKLCLCHFGYVQINGYCYAATTTSVVTTEQPSTTAPTTTLRDCYCGMNSRSCRLNWFGRKMCDCYHGYEQVDGYCIARTTTERPVTTERDCYCGENSHSCNFDWFGRKVCDCRFGYVQMDGYCSEICNDDKCLYGKCQVMGYGYECRCYEGYTGSRCEKKDSTRIR</sequence>
<dbReference type="PROSITE" id="PS50026">
    <property type="entry name" value="EGF_3"/>
    <property type="match status" value="1"/>
</dbReference>
<feature type="signal peptide" evidence="2">
    <location>
        <begin position="1"/>
        <end position="19"/>
    </location>
</feature>
<comment type="caution">
    <text evidence="1">Lacks conserved residue(s) required for the propagation of feature annotation.</text>
</comment>
<gene>
    <name evidence="4" type="primary">AVEN_220429_2</name>
    <name evidence="4" type="ORF">CEXT_322032</name>
</gene>
<dbReference type="PROSITE" id="PS01186">
    <property type="entry name" value="EGF_2"/>
    <property type="match status" value="1"/>
</dbReference>
<feature type="non-terminal residue" evidence="4">
    <location>
        <position position="1"/>
    </location>
</feature>
<evidence type="ECO:0000313" key="4">
    <source>
        <dbReference type="EMBL" id="GIY67506.1"/>
    </source>
</evidence>
<feature type="chain" id="PRO_5043484128" evidence="2">
    <location>
        <begin position="20"/>
        <end position="298"/>
    </location>
</feature>
<dbReference type="Proteomes" id="UP001054945">
    <property type="component" value="Unassembled WGS sequence"/>
</dbReference>
<feature type="domain" description="EGF-like" evidence="3">
    <location>
        <begin position="260"/>
        <end position="290"/>
    </location>
</feature>
<keyword evidence="5" id="KW-1185">Reference proteome</keyword>
<keyword evidence="1" id="KW-0245">EGF-like domain</keyword>
<name>A0AAV4VAX1_CAEEX</name>
<evidence type="ECO:0000259" key="3">
    <source>
        <dbReference type="PROSITE" id="PS50026"/>
    </source>
</evidence>
<dbReference type="Gene3D" id="2.10.25.10">
    <property type="entry name" value="Laminin"/>
    <property type="match status" value="1"/>
</dbReference>
<dbReference type="SMART" id="SM00181">
    <property type="entry name" value="EGF"/>
    <property type="match status" value="1"/>
</dbReference>
<keyword evidence="1" id="KW-1015">Disulfide bond</keyword>
<dbReference type="PROSITE" id="PS00022">
    <property type="entry name" value="EGF_1"/>
    <property type="match status" value="1"/>
</dbReference>
<proteinExistence type="predicted"/>
<dbReference type="AlphaFoldDB" id="A0AAV4VAX1"/>
<feature type="disulfide bond" evidence="1">
    <location>
        <begin position="280"/>
        <end position="289"/>
    </location>
</feature>
<evidence type="ECO:0000256" key="2">
    <source>
        <dbReference type="SAM" id="SignalP"/>
    </source>
</evidence>